<evidence type="ECO:0000256" key="11">
    <source>
        <dbReference type="ARBA" id="ARBA00022771"/>
    </source>
</evidence>
<dbReference type="AlphaFoldDB" id="A0A9W8L488"/>
<evidence type="ECO:0000256" key="9">
    <source>
        <dbReference type="ARBA" id="ARBA00022692"/>
    </source>
</evidence>
<keyword evidence="14" id="KW-0653">Protein transport</keyword>
<keyword evidence="12" id="KW-0833">Ubl conjugation pathway</keyword>
<evidence type="ECO:0000256" key="10">
    <source>
        <dbReference type="ARBA" id="ARBA00022723"/>
    </source>
</evidence>
<evidence type="ECO:0000256" key="15">
    <source>
        <dbReference type="ARBA" id="ARBA00022989"/>
    </source>
</evidence>
<evidence type="ECO:0000256" key="17">
    <source>
        <dbReference type="ARBA" id="ARBA00023140"/>
    </source>
</evidence>
<comment type="similarity">
    <text evidence="4">Belongs to the pex2/pex10/pex12 family.</text>
</comment>
<evidence type="ECO:0000256" key="6">
    <source>
        <dbReference type="ARBA" id="ARBA00022448"/>
    </source>
</evidence>
<evidence type="ECO:0000256" key="19">
    <source>
        <dbReference type="PROSITE-ProRule" id="PRU00175"/>
    </source>
</evidence>
<evidence type="ECO:0000259" key="22">
    <source>
        <dbReference type="PROSITE" id="PS50089"/>
    </source>
</evidence>
<keyword evidence="17" id="KW-0576">Peroxisome</keyword>
<evidence type="ECO:0000256" key="2">
    <source>
        <dbReference type="ARBA" id="ARBA00004585"/>
    </source>
</evidence>
<gene>
    <name evidence="23" type="primary">PEX10</name>
    <name evidence="23" type="ORF">IWW39_003552</name>
</gene>
<evidence type="ECO:0000256" key="4">
    <source>
        <dbReference type="ARBA" id="ARBA00008704"/>
    </source>
</evidence>
<evidence type="ECO:0000256" key="5">
    <source>
        <dbReference type="ARBA" id="ARBA00012483"/>
    </source>
</evidence>
<evidence type="ECO:0000256" key="20">
    <source>
        <dbReference type="SAM" id="MobiDB-lite"/>
    </source>
</evidence>
<proteinExistence type="inferred from homology"/>
<feature type="region of interest" description="Disordered" evidence="20">
    <location>
        <begin position="1"/>
        <end position="25"/>
    </location>
</feature>
<evidence type="ECO:0000256" key="12">
    <source>
        <dbReference type="ARBA" id="ARBA00022786"/>
    </source>
</evidence>
<dbReference type="GO" id="GO:0008270">
    <property type="term" value="F:zinc ion binding"/>
    <property type="evidence" value="ECO:0007669"/>
    <property type="project" value="UniProtKB-KW"/>
</dbReference>
<evidence type="ECO:0000256" key="1">
    <source>
        <dbReference type="ARBA" id="ARBA00000900"/>
    </source>
</evidence>
<dbReference type="SUPFAM" id="SSF57850">
    <property type="entry name" value="RING/U-box"/>
    <property type="match status" value="1"/>
</dbReference>
<dbReference type="PROSITE" id="PS50089">
    <property type="entry name" value="ZF_RING_2"/>
    <property type="match status" value="1"/>
</dbReference>
<comment type="caution">
    <text evidence="23">The sequence shown here is derived from an EMBL/GenBank/DDBJ whole genome shotgun (WGS) entry which is preliminary data.</text>
</comment>
<dbReference type="InterPro" id="IPR006845">
    <property type="entry name" value="Pex_N"/>
</dbReference>
<comment type="subcellular location">
    <subcellularLocation>
        <location evidence="2">Peroxisome membrane</location>
        <topology evidence="2">Multi-pass membrane protein</topology>
    </subcellularLocation>
</comment>
<evidence type="ECO:0000256" key="16">
    <source>
        <dbReference type="ARBA" id="ARBA00023136"/>
    </source>
</evidence>
<dbReference type="SMART" id="SM00184">
    <property type="entry name" value="RING"/>
    <property type="match status" value="1"/>
</dbReference>
<dbReference type="GO" id="GO:0016567">
    <property type="term" value="P:protein ubiquitination"/>
    <property type="evidence" value="ECO:0007669"/>
    <property type="project" value="UniProtKB-ARBA"/>
</dbReference>
<dbReference type="Proteomes" id="UP001151516">
    <property type="component" value="Unassembled WGS sequence"/>
</dbReference>
<keyword evidence="10" id="KW-0479">Metal-binding</keyword>
<evidence type="ECO:0000256" key="18">
    <source>
        <dbReference type="ARBA" id="ARBA00041230"/>
    </source>
</evidence>
<keyword evidence="6" id="KW-0813">Transport</keyword>
<feature type="transmembrane region" description="Helical" evidence="21">
    <location>
        <begin position="185"/>
        <end position="203"/>
    </location>
</feature>
<keyword evidence="11 19" id="KW-0863">Zinc-finger</keyword>
<dbReference type="GO" id="GO:0005778">
    <property type="term" value="C:peroxisomal membrane"/>
    <property type="evidence" value="ECO:0007669"/>
    <property type="project" value="UniProtKB-SubCell"/>
</dbReference>
<dbReference type="OrthoDB" id="6270329at2759"/>
<evidence type="ECO:0000256" key="14">
    <source>
        <dbReference type="ARBA" id="ARBA00022927"/>
    </source>
</evidence>
<dbReference type="GO" id="GO:0016562">
    <property type="term" value="P:protein import into peroxisome matrix, receptor recycling"/>
    <property type="evidence" value="ECO:0007669"/>
    <property type="project" value="UniProtKB-ARBA"/>
</dbReference>
<sequence length="390" mass="43477">MSQTKDEPSVQVVAEGASQAPSTAPELAVQPQSKFAFPFSGQPDIVRSTQKDLFYQQRLQSQLADVVQQAKGTRYYAAHQTQVEVASKALYYGLTTLTGTQTLGEEYCGILQIDERQLYPTLGRRFLMVVLQTGAGFGVARVLAAIRGWLQRRRLRRGQTKAGRAEKTLGHAAALFKSDGLLCQLSMMHLAVFYFTGAYYSFSKRLSGIRYVFMRRLRQGEDEGSGYEILGALLGIQLIVQAIVRLKSWQNRDEDIDGDEMETERRDVCWSATTADMDLDRSEADKDAVKDEADACSSCSQEPKEGDDVEVPSSSVATKLEAGEIEDIARLTSSQQKCTLCLSQRSHSASTPCGHLFCWSCAFEWCQTHPECPLCRQPLKLNQIMPVFNY</sequence>
<dbReference type="CDD" id="cd16527">
    <property type="entry name" value="RING-HC_PEX10"/>
    <property type="match status" value="1"/>
</dbReference>
<dbReference type="GO" id="GO:0061630">
    <property type="term" value="F:ubiquitin protein ligase activity"/>
    <property type="evidence" value="ECO:0007669"/>
    <property type="project" value="UniProtKB-EC"/>
</dbReference>
<dbReference type="PANTHER" id="PTHR23350">
    <property type="entry name" value="PEROXISOME ASSEMBLY PROTEIN 10"/>
    <property type="match status" value="1"/>
</dbReference>
<organism evidence="23 24">
    <name type="scientific">Coemansia spiralis</name>
    <dbReference type="NCBI Taxonomy" id="417178"/>
    <lineage>
        <taxon>Eukaryota</taxon>
        <taxon>Fungi</taxon>
        <taxon>Fungi incertae sedis</taxon>
        <taxon>Zoopagomycota</taxon>
        <taxon>Kickxellomycotina</taxon>
        <taxon>Kickxellomycetes</taxon>
        <taxon>Kickxellales</taxon>
        <taxon>Kickxellaceae</taxon>
        <taxon>Coemansia</taxon>
    </lineage>
</organism>
<dbReference type="InterPro" id="IPR017907">
    <property type="entry name" value="Znf_RING_CS"/>
</dbReference>
<comment type="catalytic activity">
    <reaction evidence="1">
        <text>S-ubiquitinyl-[E2 ubiquitin-conjugating enzyme]-L-cysteine + [acceptor protein]-L-lysine = [E2 ubiquitin-conjugating enzyme]-L-cysteine + N(6)-ubiquitinyl-[acceptor protein]-L-lysine.</text>
        <dbReference type="EC" id="2.3.2.27"/>
    </reaction>
</comment>
<keyword evidence="13" id="KW-0862">Zinc</keyword>
<dbReference type="EMBL" id="JANBTX010000103">
    <property type="protein sequence ID" value="KAJ2686542.1"/>
    <property type="molecule type" value="Genomic_DNA"/>
</dbReference>
<evidence type="ECO:0000256" key="7">
    <source>
        <dbReference type="ARBA" id="ARBA00022593"/>
    </source>
</evidence>
<keyword evidence="16 21" id="KW-0472">Membrane</keyword>
<evidence type="ECO:0000313" key="23">
    <source>
        <dbReference type="EMBL" id="KAJ2686542.1"/>
    </source>
</evidence>
<keyword evidence="9 21" id="KW-0812">Transmembrane</keyword>
<protein>
    <recommendedName>
        <fullName evidence="5">RING-type E3 ubiquitin transferase</fullName>
        <ecNumber evidence="5">2.3.2.27</ecNumber>
    </recommendedName>
    <alternativeName>
        <fullName evidence="18">Peroxin-10</fullName>
    </alternativeName>
</protein>
<name>A0A9W8L488_9FUNG</name>
<evidence type="ECO:0000313" key="24">
    <source>
        <dbReference type="Proteomes" id="UP001151516"/>
    </source>
</evidence>
<dbReference type="PROSITE" id="PS50096">
    <property type="entry name" value="IQ"/>
    <property type="match status" value="1"/>
</dbReference>
<evidence type="ECO:0000256" key="21">
    <source>
        <dbReference type="SAM" id="Phobius"/>
    </source>
</evidence>
<dbReference type="InterPro" id="IPR025654">
    <property type="entry name" value="PEX2/10"/>
</dbReference>
<comment type="pathway">
    <text evidence="3">Protein modification; protein ubiquitination.</text>
</comment>
<dbReference type="PANTHER" id="PTHR23350:SF0">
    <property type="entry name" value="PEROXISOME BIOGENESIS FACTOR 10"/>
    <property type="match status" value="1"/>
</dbReference>
<dbReference type="Pfam" id="PF04757">
    <property type="entry name" value="Pex2_Pex12"/>
    <property type="match status" value="1"/>
</dbReference>
<keyword evidence="15 21" id="KW-1133">Transmembrane helix</keyword>
<dbReference type="PROSITE" id="PS00518">
    <property type="entry name" value="ZF_RING_1"/>
    <property type="match status" value="1"/>
</dbReference>
<dbReference type="Gene3D" id="3.30.40.10">
    <property type="entry name" value="Zinc/RING finger domain, C3HC4 (zinc finger)"/>
    <property type="match status" value="1"/>
</dbReference>
<evidence type="ECO:0000256" key="13">
    <source>
        <dbReference type="ARBA" id="ARBA00022833"/>
    </source>
</evidence>
<reference evidence="23" key="1">
    <citation type="submission" date="2022-07" db="EMBL/GenBank/DDBJ databases">
        <title>Phylogenomic reconstructions and comparative analyses of Kickxellomycotina fungi.</title>
        <authorList>
            <person name="Reynolds N.K."/>
            <person name="Stajich J.E."/>
            <person name="Barry K."/>
            <person name="Grigoriev I.V."/>
            <person name="Crous P."/>
            <person name="Smith M.E."/>
        </authorList>
    </citation>
    <scope>NUCLEOTIDE SEQUENCE</scope>
    <source>
        <strain evidence="23">CBS 109367</strain>
    </source>
</reference>
<feature type="transmembrane region" description="Helical" evidence="21">
    <location>
        <begin position="126"/>
        <end position="150"/>
    </location>
</feature>
<accession>A0A9W8L488</accession>
<keyword evidence="7" id="KW-0962">Peroxisome biogenesis</keyword>
<keyword evidence="8" id="KW-0808">Transferase</keyword>
<evidence type="ECO:0000256" key="3">
    <source>
        <dbReference type="ARBA" id="ARBA00004906"/>
    </source>
</evidence>
<dbReference type="Pfam" id="PF13920">
    <property type="entry name" value="zf-C3HC4_3"/>
    <property type="match status" value="1"/>
</dbReference>
<keyword evidence="24" id="KW-1185">Reference proteome</keyword>
<evidence type="ECO:0000256" key="8">
    <source>
        <dbReference type="ARBA" id="ARBA00022679"/>
    </source>
</evidence>
<dbReference type="EC" id="2.3.2.27" evidence="5"/>
<feature type="domain" description="RING-type" evidence="22">
    <location>
        <begin position="338"/>
        <end position="376"/>
    </location>
</feature>
<dbReference type="InterPro" id="IPR001841">
    <property type="entry name" value="Znf_RING"/>
</dbReference>
<dbReference type="InterPro" id="IPR013083">
    <property type="entry name" value="Znf_RING/FYVE/PHD"/>
</dbReference>